<organism evidence="2">
    <name type="scientific">Momordica charantia</name>
    <name type="common">Bitter gourd</name>
    <name type="synonym">Balsam pear</name>
    <dbReference type="NCBI Taxonomy" id="3673"/>
    <lineage>
        <taxon>Eukaryota</taxon>
        <taxon>Viridiplantae</taxon>
        <taxon>Streptophyta</taxon>
        <taxon>Embryophyta</taxon>
        <taxon>Tracheophyta</taxon>
        <taxon>Spermatophyta</taxon>
        <taxon>Magnoliopsida</taxon>
        <taxon>eudicotyledons</taxon>
        <taxon>Gunneridae</taxon>
        <taxon>Pentapetalae</taxon>
        <taxon>rosids</taxon>
        <taxon>fabids</taxon>
        <taxon>Cucurbitales</taxon>
        <taxon>Cucurbitaceae</taxon>
        <taxon>Momordiceae</taxon>
        <taxon>Momordica</taxon>
    </lineage>
</organism>
<sequence length="172" mass="18512">MGCDEALFKRSTPGVIPTRHMDDPTGGVCLYESIRDTSEPGAVALRDEGKVDESMTDGKDDGHLAERKPVAGDLVAEKDFGASGDVECITPFGDTDELEPGGGGLIVAPSTDRKLKSPLFVAESAELKHASEVKRSIHEPEALADSEGRKFLAGEKAIRRKKVILELDSRHR</sequence>
<evidence type="ECO:0000313" key="2">
    <source>
        <dbReference type="EMBL" id="ADO14327.1"/>
    </source>
</evidence>
<proteinExistence type="evidence at transcript level"/>
<evidence type="ECO:0000256" key="1">
    <source>
        <dbReference type="SAM" id="MobiDB-lite"/>
    </source>
</evidence>
<accession>E2JCD2</accession>
<name>E2JCD2_MOMCH</name>
<protein>
    <submittedName>
        <fullName evidence="2">Hypoglycemic polypeptide-P</fullName>
    </submittedName>
</protein>
<reference evidence="2" key="1">
    <citation type="journal article" date="2011" name="J. Sci. Food Agric.">
        <title>Gene cloning and expression of a novel hypoglycaemic peptide from Momordica charantia.</title>
        <authorList>
            <person name="Wang B.L."/>
            <person name="Zhang W.J."/>
            <person name="Zhao J."/>
            <person name="Wang F.J."/>
            <person name="Fan L.Q."/>
            <person name="Wu Y.X."/>
            <person name="Hu Z.B."/>
        </authorList>
    </citation>
    <scope>NUCLEOTIDE SEQUENCE</scope>
</reference>
<dbReference type="AlphaFoldDB" id="E2JCD2"/>
<dbReference type="EMBL" id="HQ164449">
    <property type="protein sequence ID" value="ADO14327.1"/>
    <property type="molecule type" value="mRNA"/>
</dbReference>
<feature type="compositionally biased region" description="Basic and acidic residues" evidence="1">
    <location>
        <begin position="45"/>
        <end position="66"/>
    </location>
</feature>
<feature type="region of interest" description="Disordered" evidence="1">
    <location>
        <begin position="40"/>
        <end position="66"/>
    </location>
</feature>